<name>U5LB67_9BACI</name>
<dbReference type="KEGG" id="bif:N288_10250"/>
<dbReference type="HOGENOM" id="CLU_2420862_0_0_9"/>
<keyword evidence="2" id="KW-1185">Reference proteome</keyword>
<dbReference type="EMBL" id="CP006643">
    <property type="protein sequence ID" value="AGX03966.1"/>
    <property type="molecule type" value="Genomic_DNA"/>
</dbReference>
<evidence type="ECO:0000313" key="2">
    <source>
        <dbReference type="Proteomes" id="UP000017805"/>
    </source>
</evidence>
<protein>
    <submittedName>
        <fullName evidence="1">Uncharacterized protein</fullName>
    </submittedName>
</protein>
<reference evidence="1 2" key="1">
    <citation type="submission" date="2013-07" db="EMBL/GenBank/DDBJ databases">
        <title>Complete genome sequence of Bacillus infantis NRRL B-14911 that has potential to induce cardiac disease by antigenic mimicry.</title>
        <authorList>
            <person name="Massilamany C."/>
            <person name="Smith T.P.L."/>
            <person name="Loy J.D."/>
            <person name="Barletta R."/>
            <person name="Reddy J."/>
        </authorList>
    </citation>
    <scope>NUCLEOTIDE SEQUENCE [LARGE SCALE GENOMIC DNA]</scope>
    <source>
        <strain evidence="1 2">NRRL B-14911</strain>
    </source>
</reference>
<dbReference type="Proteomes" id="UP000017805">
    <property type="component" value="Chromosome"/>
</dbReference>
<organism evidence="1 2">
    <name type="scientific">Bacillus infantis NRRL B-14911</name>
    <dbReference type="NCBI Taxonomy" id="1367477"/>
    <lineage>
        <taxon>Bacteria</taxon>
        <taxon>Bacillati</taxon>
        <taxon>Bacillota</taxon>
        <taxon>Bacilli</taxon>
        <taxon>Bacillales</taxon>
        <taxon>Bacillaceae</taxon>
        <taxon>Bacillus</taxon>
    </lineage>
</organism>
<gene>
    <name evidence="1" type="ORF">N288_10250</name>
</gene>
<evidence type="ECO:0000313" key="1">
    <source>
        <dbReference type="EMBL" id="AGX03966.1"/>
    </source>
</evidence>
<sequence length="91" mass="9973">MSYPAVSREITVIFIYIHKPPKSLKKVAEKGNCSFNIALLNSVGDKCLNGMINQEVLSLIECQPSLKISGDSTVKLLNLARVGINKRRISG</sequence>
<proteinExistence type="predicted"/>
<dbReference type="RefSeq" id="WP_022543741.1">
    <property type="nucleotide sequence ID" value="NC_022524.1"/>
</dbReference>
<dbReference type="AlphaFoldDB" id="U5LB67"/>
<accession>U5LB67</accession>